<keyword evidence="3" id="KW-1185">Reference proteome</keyword>
<dbReference type="GeneID" id="23616782"/>
<evidence type="ECO:0000313" key="3">
    <source>
        <dbReference type="Proteomes" id="UP000028924"/>
    </source>
</evidence>
<protein>
    <submittedName>
        <fullName evidence="2">Uncharacterized protein</fullName>
    </submittedName>
</protein>
<sequence>MCRVSVRRNGRVLGKDKDGRQESQGGVRSHGVTRQEAGPQGGATRGHGK</sequence>
<reference evidence="2 3" key="1">
    <citation type="journal article" date="2014" name="BMC Genomics">
        <title>Oil accumulation mechanisms of the oleaginous microalga Chlorella protothecoides revealed through its genome, transcriptomes, and proteomes.</title>
        <authorList>
            <person name="Gao C."/>
            <person name="Wang Y."/>
            <person name="Shen Y."/>
            <person name="Yan D."/>
            <person name="He X."/>
            <person name="Dai J."/>
            <person name="Wu Q."/>
        </authorList>
    </citation>
    <scope>NUCLEOTIDE SEQUENCE [LARGE SCALE GENOMIC DNA]</scope>
    <source>
        <strain evidence="2 3">0710</strain>
    </source>
</reference>
<proteinExistence type="predicted"/>
<feature type="compositionally biased region" description="Gly residues" evidence="1">
    <location>
        <begin position="39"/>
        <end position="49"/>
    </location>
</feature>
<evidence type="ECO:0000256" key="1">
    <source>
        <dbReference type="SAM" id="MobiDB-lite"/>
    </source>
</evidence>
<dbReference type="EMBL" id="KL662148">
    <property type="protein sequence ID" value="KFM27535.1"/>
    <property type="molecule type" value="Genomic_DNA"/>
</dbReference>
<dbReference type="AlphaFoldDB" id="A0A087SP81"/>
<accession>A0A087SP81</accession>
<name>A0A087SP81_AUXPR</name>
<feature type="compositionally biased region" description="Basic residues" evidence="1">
    <location>
        <begin position="1"/>
        <end position="10"/>
    </location>
</feature>
<dbReference type="RefSeq" id="XP_011400512.1">
    <property type="nucleotide sequence ID" value="XM_011402210.1"/>
</dbReference>
<gene>
    <name evidence="2" type="ORF">F751_5391</name>
</gene>
<feature type="region of interest" description="Disordered" evidence="1">
    <location>
        <begin position="1"/>
        <end position="49"/>
    </location>
</feature>
<dbReference type="Proteomes" id="UP000028924">
    <property type="component" value="Unassembled WGS sequence"/>
</dbReference>
<dbReference type="KEGG" id="apro:F751_5391"/>
<evidence type="ECO:0000313" key="2">
    <source>
        <dbReference type="EMBL" id="KFM27535.1"/>
    </source>
</evidence>
<organism evidence="2 3">
    <name type="scientific">Auxenochlorella protothecoides</name>
    <name type="common">Green microalga</name>
    <name type="synonym">Chlorella protothecoides</name>
    <dbReference type="NCBI Taxonomy" id="3075"/>
    <lineage>
        <taxon>Eukaryota</taxon>
        <taxon>Viridiplantae</taxon>
        <taxon>Chlorophyta</taxon>
        <taxon>core chlorophytes</taxon>
        <taxon>Trebouxiophyceae</taxon>
        <taxon>Chlorellales</taxon>
        <taxon>Chlorellaceae</taxon>
        <taxon>Auxenochlorella</taxon>
    </lineage>
</organism>